<dbReference type="EMBL" id="CAMXCT030003235">
    <property type="protein sequence ID" value="CAL4790573.1"/>
    <property type="molecule type" value="Genomic_DNA"/>
</dbReference>
<feature type="compositionally biased region" description="Acidic residues" evidence="1">
    <location>
        <begin position="13"/>
        <end position="24"/>
    </location>
</feature>
<feature type="region of interest" description="Disordered" evidence="1">
    <location>
        <begin position="768"/>
        <end position="805"/>
    </location>
</feature>
<dbReference type="InterPro" id="IPR011989">
    <property type="entry name" value="ARM-like"/>
</dbReference>
<dbReference type="InterPro" id="IPR041090">
    <property type="entry name" value="DUF5578"/>
</dbReference>
<evidence type="ECO:0000256" key="1">
    <source>
        <dbReference type="SAM" id="MobiDB-lite"/>
    </source>
</evidence>
<feature type="non-terminal residue" evidence="2">
    <location>
        <position position="805"/>
    </location>
</feature>
<dbReference type="InterPro" id="IPR016024">
    <property type="entry name" value="ARM-type_fold"/>
</dbReference>
<evidence type="ECO:0000313" key="4">
    <source>
        <dbReference type="Proteomes" id="UP001152797"/>
    </source>
</evidence>
<dbReference type="OrthoDB" id="447503at2759"/>
<feature type="region of interest" description="Disordered" evidence="1">
    <location>
        <begin position="1"/>
        <end position="24"/>
    </location>
</feature>
<feature type="region of interest" description="Disordered" evidence="1">
    <location>
        <begin position="591"/>
        <end position="623"/>
    </location>
</feature>
<evidence type="ECO:0000313" key="2">
    <source>
        <dbReference type="EMBL" id="CAI4003261.1"/>
    </source>
</evidence>
<reference evidence="2" key="1">
    <citation type="submission" date="2022-10" db="EMBL/GenBank/DDBJ databases">
        <authorList>
            <person name="Chen Y."/>
            <person name="Dougan E. K."/>
            <person name="Chan C."/>
            <person name="Rhodes N."/>
            <person name="Thang M."/>
        </authorList>
    </citation>
    <scope>NUCLEOTIDE SEQUENCE</scope>
</reference>
<dbReference type="Gene3D" id="1.25.10.10">
    <property type="entry name" value="Leucine-rich Repeat Variant"/>
    <property type="match status" value="1"/>
</dbReference>
<dbReference type="SUPFAM" id="SSF48371">
    <property type="entry name" value="ARM repeat"/>
    <property type="match status" value="1"/>
</dbReference>
<feature type="compositionally biased region" description="Low complexity" evidence="1">
    <location>
        <begin position="604"/>
        <end position="621"/>
    </location>
</feature>
<dbReference type="Pfam" id="PF17741">
    <property type="entry name" value="DUF5578"/>
    <property type="match status" value="1"/>
</dbReference>
<reference evidence="3 4" key="2">
    <citation type="submission" date="2024-05" db="EMBL/GenBank/DDBJ databases">
        <authorList>
            <person name="Chen Y."/>
            <person name="Shah S."/>
            <person name="Dougan E. K."/>
            <person name="Thang M."/>
            <person name="Chan C."/>
        </authorList>
    </citation>
    <scope>NUCLEOTIDE SEQUENCE [LARGE SCALE GENOMIC DNA]</scope>
</reference>
<proteinExistence type="predicted"/>
<dbReference type="PANTHER" id="PTHR34258:SF1">
    <property type="entry name" value="ARMADILLO-LIKE HELICAL DOMAIN CONTAINING PROTEIN 1"/>
    <property type="match status" value="1"/>
</dbReference>
<accession>A0A9P1D5F7</accession>
<keyword evidence="4" id="KW-1185">Reference proteome</keyword>
<protein>
    <submittedName>
        <fullName evidence="2">Uncharacterized protein</fullName>
    </submittedName>
</protein>
<organism evidence="2">
    <name type="scientific">Cladocopium goreaui</name>
    <dbReference type="NCBI Taxonomy" id="2562237"/>
    <lineage>
        <taxon>Eukaryota</taxon>
        <taxon>Sar</taxon>
        <taxon>Alveolata</taxon>
        <taxon>Dinophyceae</taxon>
        <taxon>Suessiales</taxon>
        <taxon>Symbiodiniaceae</taxon>
        <taxon>Cladocopium</taxon>
    </lineage>
</organism>
<comment type="caution">
    <text evidence="2">The sequence shown here is derived from an EMBL/GenBank/DDBJ whole genome shotgun (WGS) entry which is preliminary data.</text>
</comment>
<sequence>MAAATLDFHGPDEDAMDEEEFPFDPFDADEVTDLALQTHQASQDDDEYYRKMDAYLQQVAATLPPAVPPLPAHADLPAQTLRNSKALLRPTPNLLKATFESVHRQSPGELWLKERIAAFDAGNRRKRKEVLKEFLEFVKSSSLFGMEELFSQEAHLFLVRLTSWFSVMLPLLYELPLQLKVFLVFLEFREACIVRNFFESGTVVSLMRTLATDFDVPDDVRCLAVLVLHRLVLHGRTHKEVLCSKGLISYLVECILDGLKWETIKSAGSLLCELFRSNPNYQSDVMVALHLLLVPTKPALAQRVSLAALAQLVDEDYAGSDWPNQLIPQLLILLEGRDLRVSADSYCLLCSLVRRFRCDTMLWDFARQLNQPQDVDAWAVVEVAAAKAPAVQAPENLAKRLKLQTDAEIVRVSGSEAADYGASCHEEAVSVLKLSLVMFLVKRSQDLCRELVNKGLTESLLMCLLDVSRPMRQAAVLTELHHLQLLSPHAKNIVETVLVKREMLRALTAEQLMATASGEDLAKARRRLRAMQRNRGAAFNTLKVQHSADEHELQQRILDQQMADSLGIKGPSSNAFLTEPLDDTEVEAEKDEAQVPRGGSGCYPVSRVPVGSSSSGPVSRGTDQGAFARGYELEHDIREEPTTEPTVLTALRNVLSEPLTRESAEQSSLLTEVKQLCLSARRPPVQPQVPAQRHEHPSLLKVEERSVQHRRALIMRRAVRRRPMGEASKGSRFRSGDETPASEADSEATSLVCVAEAHDTAAMARSAQSVGWERVSSASVKQPRKAGHWPEISVVDTSIGPDMSQ</sequence>
<gene>
    <name evidence="2" type="ORF">C1SCF055_LOCUS29144</name>
</gene>
<evidence type="ECO:0000313" key="3">
    <source>
        <dbReference type="EMBL" id="CAL4790573.1"/>
    </source>
</evidence>
<dbReference type="EMBL" id="CAMXCT020003235">
    <property type="protein sequence ID" value="CAL1156636.1"/>
    <property type="molecule type" value="Genomic_DNA"/>
</dbReference>
<name>A0A9P1D5F7_9DINO</name>
<dbReference type="AlphaFoldDB" id="A0A9P1D5F7"/>
<feature type="region of interest" description="Disordered" evidence="1">
    <location>
        <begin position="720"/>
        <end position="747"/>
    </location>
</feature>
<dbReference type="PANTHER" id="PTHR34258">
    <property type="entry name" value="ARMADILLO-LIKE HELICAL DOMAIN CONTAINING PROTEIN 1"/>
    <property type="match status" value="1"/>
</dbReference>
<dbReference type="Proteomes" id="UP001152797">
    <property type="component" value="Unassembled WGS sequence"/>
</dbReference>
<dbReference type="EMBL" id="CAMXCT010003235">
    <property type="protein sequence ID" value="CAI4003261.1"/>
    <property type="molecule type" value="Genomic_DNA"/>
</dbReference>